<dbReference type="PROSITE" id="PS50920">
    <property type="entry name" value="SOLCAR"/>
    <property type="match status" value="1"/>
</dbReference>
<gene>
    <name evidence="11" type="ORF">PSYICH_LOCUS6884</name>
</gene>
<name>A0A9P0CVP2_9CUCU</name>
<proteinExistence type="inferred from homology"/>
<dbReference type="Proteomes" id="UP001153636">
    <property type="component" value="Chromosome 2"/>
</dbReference>
<evidence type="ECO:0000256" key="1">
    <source>
        <dbReference type="ARBA" id="ARBA00004141"/>
    </source>
</evidence>
<dbReference type="SUPFAM" id="SSF103506">
    <property type="entry name" value="Mitochondrial carrier"/>
    <property type="match status" value="1"/>
</dbReference>
<feature type="transmembrane region" description="Helical" evidence="10">
    <location>
        <begin position="127"/>
        <end position="144"/>
    </location>
</feature>
<keyword evidence="5" id="KW-0677">Repeat</keyword>
<comment type="subcellular location">
    <subcellularLocation>
        <location evidence="1">Membrane</location>
        <topology evidence="1">Multi-pass membrane protein</topology>
    </subcellularLocation>
</comment>
<keyword evidence="3 9" id="KW-0813">Transport</keyword>
<protein>
    <submittedName>
        <fullName evidence="11">Uncharacterized protein</fullName>
    </submittedName>
</protein>
<feature type="transmembrane region" description="Helical" evidence="10">
    <location>
        <begin position="12"/>
        <end position="32"/>
    </location>
</feature>
<dbReference type="Gene3D" id="1.50.40.10">
    <property type="entry name" value="Mitochondrial carrier domain"/>
    <property type="match status" value="2"/>
</dbReference>
<evidence type="ECO:0000256" key="7">
    <source>
        <dbReference type="ARBA" id="ARBA00023136"/>
    </source>
</evidence>
<reference evidence="11" key="1">
    <citation type="submission" date="2022-01" db="EMBL/GenBank/DDBJ databases">
        <authorList>
            <person name="King R."/>
        </authorList>
    </citation>
    <scope>NUCLEOTIDE SEQUENCE</scope>
</reference>
<evidence type="ECO:0000256" key="4">
    <source>
        <dbReference type="ARBA" id="ARBA00022692"/>
    </source>
</evidence>
<dbReference type="InterPro" id="IPR018108">
    <property type="entry name" value="MCP_transmembrane"/>
</dbReference>
<dbReference type="GO" id="GO:0016020">
    <property type="term" value="C:membrane"/>
    <property type="evidence" value="ECO:0007669"/>
    <property type="project" value="UniProtKB-SubCell"/>
</dbReference>
<dbReference type="EMBL" id="OV651814">
    <property type="protein sequence ID" value="CAH1105804.1"/>
    <property type="molecule type" value="Genomic_DNA"/>
</dbReference>
<evidence type="ECO:0000256" key="3">
    <source>
        <dbReference type="ARBA" id="ARBA00022448"/>
    </source>
</evidence>
<evidence type="ECO:0000256" key="8">
    <source>
        <dbReference type="PROSITE-ProRule" id="PRU00282"/>
    </source>
</evidence>
<evidence type="ECO:0000313" key="11">
    <source>
        <dbReference type="EMBL" id="CAH1105804.1"/>
    </source>
</evidence>
<evidence type="ECO:0000256" key="5">
    <source>
        <dbReference type="ARBA" id="ARBA00022737"/>
    </source>
</evidence>
<dbReference type="InterPro" id="IPR023395">
    <property type="entry name" value="MCP_dom_sf"/>
</dbReference>
<evidence type="ECO:0000256" key="2">
    <source>
        <dbReference type="ARBA" id="ARBA00006375"/>
    </source>
</evidence>
<evidence type="ECO:0000256" key="6">
    <source>
        <dbReference type="ARBA" id="ARBA00022989"/>
    </source>
</evidence>
<evidence type="ECO:0000256" key="10">
    <source>
        <dbReference type="SAM" id="Phobius"/>
    </source>
</evidence>
<sequence>MIQLEPKKNKNVYLASFVGGGVAGLVVDTVLFPLDTLKTRLQAEQGFKKAGGFKGIYKGIGPQVIGSAPQGGVSAAVTTPLDVVKTRIMLADRKKVRTGEMTVRNTLRQIYHTEGFRGLFAGFAPRVMWITLGGYIFFGSYDYAKNMCFRLMEEDDS</sequence>
<keyword evidence="4 8" id="KW-0812">Transmembrane</keyword>
<comment type="similarity">
    <text evidence="2 9">Belongs to the mitochondrial carrier (TC 2.A.29) family.</text>
</comment>
<accession>A0A9P0CVP2</accession>
<keyword evidence="6 10" id="KW-1133">Transmembrane helix</keyword>
<organism evidence="11 12">
    <name type="scientific">Psylliodes chrysocephalus</name>
    <dbReference type="NCBI Taxonomy" id="3402493"/>
    <lineage>
        <taxon>Eukaryota</taxon>
        <taxon>Metazoa</taxon>
        <taxon>Ecdysozoa</taxon>
        <taxon>Arthropoda</taxon>
        <taxon>Hexapoda</taxon>
        <taxon>Insecta</taxon>
        <taxon>Pterygota</taxon>
        <taxon>Neoptera</taxon>
        <taxon>Endopterygota</taxon>
        <taxon>Coleoptera</taxon>
        <taxon>Polyphaga</taxon>
        <taxon>Cucujiformia</taxon>
        <taxon>Chrysomeloidea</taxon>
        <taxon>Chrysomelidae</taxon>
        <taxon>Galerucinae</taxon>
        <taxon>Alticini</taxon>
        <taxon>Psylliodes</taxon>
    </lineage>
</organism>
<evidence type="ECO:0000256" key="9">
    <source>
        <dbReference type="RuleBase" id="RU000488"/>
    </source>
</evidence>
<keyword evidence="7 8" id="KW-0472">Membrane</keyword>
<evidence type="ECO:0000313" key="12">
    <source>
        <dbReference type="Proteomes" id="UP001153636"/>
    </source>
</evidence>
<keyword evidence="12" id="KW-1185">Reference proteome</keyword>
<dbReference type="Pfam" id="PF00153">
    <property type="entry name" value="Mito_carr"/>
    <property type="match status" value="1"/>
</dbReference>
<feature type="repeat" description="Solcar" evidence="8">
    <location>
        <begin position="58"/>
        <end position="147"/>
    </location>
</feature>
<dbReference type="PANTHER" id="PTHR45667">
    <property type="entry name" value="S-ADENOSYLMETHIONINE MITOCHONDRIAL CARRIER PROTEIN"/>
    <property type="match status" value="1"/>
</dbReference>
<dbReference type="AlphaFoldDB" id="A0A9P0CVP2"/>
<dbReference type="OrthoDB" id="276989at2759"/>